<keyword evidence="5 10" id="KW-0472">Membrane</keyword>
<dbReference type="EMBL" id="CP031742">
    <property type="protein sequence ID" value="AXQ56994.1"/>
    <property type="molecule type" value="Genomic_DNA"/>
</dbReference>
<evidence type="ECO:0000313" key="11">
    <source>
        <dbReference type="EMBL" id="AXQ56994.1"/>
    </source>
</evidence>
<evidence type="ECO:0000256" key="9">
    <source>
        <dbReference type="ARBA" id="ARBA00049940"/>
    </source>
</evidence>
<keyword evidence="6" id="KW-0406">Ion transport</keyword>
<comment type="similarity">
    <text evidence="7 10">Belongs to the fluoride channel Fluc/FEX (TC 1.A.43) family.</text>
</comment>
<dbReference type="GO" id="GO:1903425">
    <property type="term" value="F:fluoride transmembrane transporter activity"/>
    <property type="evidence" value="ECO:0007669"/>
    <property type="project" value="TreeGrafter"/>
</dbReference>
<sequence length="99" mass="10239">MWLKPSHERPFPWGTFDVNAVASLLLGIAVLTRLPQAWVQSLAAVGFCGALSTWSMAGYESAGLATMGRQVLAAGYVAASVGAGLGLAYAGSLIGRAVW</sequence>
<keyword evidence="2 10" id="KW-1003">Cell membrane</keyword>
<proteinExistence type="inferred from homology"/>
<evidence type="ECO:0000256" key="2">
    <source>
        <dbReference type="ARBA" id="ARBA00022475"/>
    </source>
</evidence>
<dbReference type="Proteomes" id="UP000259636">
    <property type="component" value="Chromosome"/>
</dbReference>
<feature type="transmembrane region" description="Helical" evidence="10">
    <location>
        <begin position="71"/>
        <end position="94"/>
    </location>
</feature>
<comment type="subcellular location">
    <subcellularLocation>
        <location evidence="1">Cell membrane</location>
        <topology evidence="1">Multi-pass membrane protein</topology>
    </subcellularLocation>
</comment>
<evidence type="ECO:0000256" key="3">
    <source>
        <dbReference type="ARBA" id="ARBA00022692"/>
    </source>
</evidence>
<evidence type="ECO:0000313" key="12">
    <source>
        <dbReference type="Proteomes" id="UP000259636"/>
    </source>
</evidence>
<protein>
    <recommendedName>
        <fullName evidence="10">Fluoride-specific ion channel</fullName>
    </recommendedName>
</protein>
<dbReference type="PANTHER" id="PTHR28259">
    <property type="entry name" value="FLUORIDE EXPORT PROTEIN 1-RELATED"/>
    <property type="match status" value="1"/>
</dbReference>
<organism evidence="11 12">
    <name type="scientific">Streptomyces koyangensis</name>
    <dbReference type="NCBI Taxonomy" id="188770"/>
    <lineage>
        <taxon>Bacteria</taxon>
        <taxon>Bacillati</taxon>
        <taxon>Actinomycetota</taxon>
        <taxon>Actinomycetes</taxon>
        <taxon>Kitasatosporales</taxon>
        <taxon>Streptomycetaceae</taxon>
        <taxon>Streptomyces</taxon>
        <taxon>Streptomyces aurantiacus group</taxon>
    </lineage>
</organism>
<dbReference type="Pfam" id="PF02537">
    <property type="entry name" value="CRCB"/>
    <property type="match status" value="1"/>
</dbReference>
<comment type="function">
    <text evidence="9">Fluoride-specific ion channel. Important for reducing fluoride concentration in the cell, thus reducing its toxicity.</text>
</comment>
<dbReference type="GO" id="GO:0005886">
    <property type="term" value="C:plasma membrane"/>
    <property type="evidence" value="ECO:0007669"/>
    <property type="project" value="UniProtKB-SubCell"/>
</dbReference>
<evidence type="ECO:0000256" key="7">
    <source>
        <dbReference type="ARBA" id="ARBA00035120"/>
    </source>
</evidence>
<dbReference type="PANTHER" id="PTHR28259:SF1">
    <property type="entry name" value="FLUORIDE EXPORT PROTEIN 1-RELATED"/>
    <property type="match status" value="1"/>
</dbReference>
<evidence type="ECO:0000256" key="1">
    <source>
        <dbReference type="ARBA" id="ARBA00004651"/>
    </source>
</evidence>
<evidence type="ECO:0000256" key="10">
    <source>
        <dbReference type="RuleBase" id="RU004340"/>
    </source>
</evidence>
<evidence type="ECO:0000256" key="4">
    <source>
        <dbReference type="ARBA" id="ARBA00022989"/>
    </source>
</evidence>
<feature type="transmembrane region" description="Helical" evidence="10">
    <location>
        <begin position="12"/>
        <end position="31"/>
    </location>
</feature>
<keyword evidence="6" id="KW-0407">Ion channel</keyword>
<evidence type="ECO:0000256" key="5">
    <source>
        <dbReference type="ARBA" id="ARBA00023136"/>
    </source>
</evidence>
<gene>
    <name evidence="11" type="ORF">D0C37_21890</name>
</gene>
<keyword evidence="4 10" id="KW-1133">Transmembrane helix</keyword>
<comment type="catalytic activity">
    <reaction evidence="8">
        <text>fluoride(in) = fluoride(out)</text>
        <dbReference type="Rhea" id="RHEA:76159"/>
        <dbReference type="ChEBI" id="CHEBI:17051"/>
    </reaction>
    <physiologicalReaction direction="left-to-right" evidence="8">
        <dbReference type="Rhea" id="RHEA:76160"/>
    </physiologicalReaction>
</comment>
<dbReference type="KEGG" id="sky:D0C37_21890"/>
<keyword evidence="6" id="KW-0813">Transport</keyword>
<dbReference type="InterPro" id="IPR003691">
    <property type="entry name" value="FluC"/>
</dbReference>
<keyword evidence="3 10" id="KW-0812">Transmembrane</keyword>
<reference evidence="11 12" key="1">
    <citation type="submission" date="2018-08" db="EMBL/GenBank/DDBJ databases">
        <authorList>
            <person name="Ferrada E.E."/>
            <person name="Latorre B.A."/>
        </authorList>
    </citation>
    <scope>NUCLEOTIDE SEQUENCE [LARGE SCALE GENOMIC DNA]</scope>
    <source>
        <strain evidence="11 12">VK-A60T</strain>
    </source>
</reference>
<name>A0A385DGE1_9ACTN</name>
<accession>A0A385DGE1</accession>
<evidence type="ECO:0000256" key="8">
    <source>
        <dbReference type="ARBA" id="ARBA00035585"/>
    </source>
</evidence>
<evidence type="ECO:0000256" key="6">
    <source>
        <dbReference type="ARBA" id="ARBA00023303"/>
    </source>
</evidence>
<feature type="transmembrane region" description="Helical" evidence="10">
    <location>
        <begin position="37"/>
        <end position="59"/>
    </location>
</feature>
<dbReference type="AlphaFoldDB" id="A0A385DGE1"/>